<dbReference type="EMBL" id="DVOO01000022">
    <property type="protein sequence ID" value="HIV25680.1"/>
    <property type="molecule type" value="Genomic_DNA"/>
</dbReference>
<keyword evidence="2" id="KW-0472">Membrane</keyword>
<dbReference type="InterPro" id="IPR003362">
    <property type="entry name" value="Bact_transf"/>
</dbReference>
<protein>
    <submittedName>
        <fullName evidence="4">Sugar transferase</fullName>
    </submittedName>
</protein>
<sequence>MLLKKWEQLPPEMQTADVRKYYNILKKKQVSLFFKRVFDVVVSLIMLIILSPIFLILAIAIKIDSKGPVFYRQERVTQYGKRFRIHKFRTMVQNADKGSQVTVSNDSRITRVGKAIRDCRLDEIAQLIDVIQGTVTFSGVRPESPKFVAEYTHEMMATLLLPAGVTSLASILYKDEAKLLDAAENTDKVYIEEILPAKMYYNLKSIENFSFWGDLKIMFMTMLAVLGKEYKGDCVPAEKKEKQEIEV</sequence>
<evidence type="ECO:0000256" key="2">
    <source>
        <dbReference type="SAM" id="Phobius"/>
    </source>
</evidence>
<accession>A0A9D1P3B3</accession>
<comment type="similarity">
    <text evidence="1">Belongs to the bacterial sugar transferase family.</text>
</comment>
<reference evidence="4" key="2">
    <citation type="journal article" date="2021" name="PeerJ">
        <title>Extensive microbial diversity within the chicken gut microbiome revealed by metagenomics and culture.</title>
        <authorList>
            <person name="Gilroy R."/>
            <person name="Ravi A."/>
            <person name="Getino M."/>
            <person name="Pursley I."/>
            <person name="Horton D.L."/>
            <person name="Alikhan N.F."/>
            <person name="Baker D."/>
            <person name="Gharbi K."/>
            <person name="Hall N."/>
            <person name="Watson M."/>
            <person name="Adriaenssens E.M."/>
            <person name="Foster-Nyarko E."/>
            <person name="Jarju S."/>
            <person name="Secka A."/>
            <person name="Antonio M."/>
            <person name="Oren A."/>
            <person name="Chaudhuri R.R."/>
            <person name="La Ragione R."/>
            <person name="Hildebrand F."/>
            <person name="Pallen M.J."/>
        </authorList>
    </citation>
    <scope>NUCLEOTIDE SEQUENCE</scope>
    <source>
        <strain evidence="4">CHK188-20938</strain>
    </source>
</reference>
<keyword evidence="2" id="KW-1133">Transmembrane helix</keyword>
<dbReference type="PANTHER" id="PTHR30576:SF0">
    <property type="entry name" value="UNDECAPRENYL-PHOSPHATE N-ACETYLGALACTOSAMINYL 1-PHOSPHATE TRANSFERASE-RELATED"/>
    <property type="match status" value="1"/>
</dbReference>
<keyword evidence="4" id="KW-0808">Transferase</keyword>
<comment type="caution">
    <text evidence="4">The sequence shown here is derived from an EMBL/GenBank/DDBJ whole genome shotgun (WGS) entry which is preliminary data.</text>
</comment>
<dbReference type="Pfam" id="PF02397">
    <property type="entry name" value="Bac_transf"/>
    <property type="match status" value="1"/>
</dbReference>
<evidence type="ECO:0000313" key="4">
    <source>
        <dbReference type="EMBL" id="HIV25680.1"/>
    </source>
</evidence>
<dbReference type="PANTHER" id="PTHR30576">
    <property type="entry name" value="COLANIC BIOSYNTHESIS UDP-GLUCOSE LIPID CARRIER TRANSFERASE"/>
    <property type="match status" value="1"/>
</dbReference>
<feature type="domain" description="Bacterial sugar transferase" evidence="3">
    <location>
        <begin position="35"/>
        <end position="226"/>
    </location>
</feature>
<keyword evidence="2" id="KW-0812">Transmembrane</keyword>
<dbReference type="Proteomes" id="UP000824169">
    <property type="component" value="Unassembled WGS sequence"/>
</dbReference>
<dbReference type="AlphaFoldDB" id="A0A9D1P3B3"/>
<name>A0A9D1P3B3_9FIRM</name>
<evidence type="ECO:0000259" key="3">
    <source>
        <dbReference type="Pfam" id="PF02397"/>
    </source>
</evidence>
<evidence type="ECO:0000313" key="5">
    <source>
        <dbReference type="Proteomes" id="UP000824169"/>
    </source>
</evidence>
<reference evidence="4" key="1">
    <citation type="submission" date="2020-10" db="EMBL/GenBank/DDBJ databases">
        <authorList>
            <person name="Gilroy R."/>
        </authorList>
    </citation>
    <scope>NUCLEOTIDE SEQUENCE</scope>
    <source>
        <strain evidence="4">CHK188-20938</strain>
    </source>
</reference>
<proteinExistence type="inferred from homology"/>
<gene>
    <name evidence="4" type="ORF">IAB71_07890</name>
</gene>
<organism evidence="4 5">
    <name type="scientific">Candidatus Scatomonas pullistercoris</name>
    <dbReference type="NCBI Taxonomy" id="2840920"/>
    <lineage>
        <taxon>Bacteria</taxon>
        <taxon>Bacillati</taxon>
        <taxon>Bacillota</taxon>
        <taxon>Clostridia</taxon>
        <taxon>Lachnospirales</taxon>
        <taxon>Lachnospiraceae</taxon>
        <taxon>Lachnospiraceae incertae sedis</taxon>
        <taxon>Candidatus Scatomonas</taxon>
    </lineage>
</organism>
<dbReference type="GO" id="GO:0016780">
    <property type="term" value="F:phosphotransferase activity, for other substituted phosphate groups"/>
    <property type="evidence" value="ECO:0007669"/>
    <property type="project" value="TreeGrafter"/>
</dbReference>
<evidence type="ECO:0000256" key="1">
    <source>
        <dbReference type="ARBA" id="ARBA00006464"/>
    </source>
</evidence>
<feature type="transmembrane region" description="Helical" evidence="2">
    <location>
        <begin position="37"/>
        <end position="61"/>
    </location>
</feature>